<gene>
    <name evidence="8" type="ORF">JOD17_001821</name>
</gene>
<name>A0ABS2PBS0_9BACL</name>
<dbReference type="InterPro" id="IPR050596">
    <property type="entry name" value="AspAT/PAT-like"/>
</dbReference>
<organism evidence="8 9">
    <name type="scientific">Geomicrobium sediminis</name>
    <dbReference type="NCBI Taxonomy" id="1347788"/>
    <lineage>
        <taxon>Bacteria</taxon>
        <taxon>Bacillati</taxon>
        <taxon>Bacillota</taxon>
        <taxon>Bacilli</taxon>
        <taxon>Bacillales</taxon>
        <taxon>Geomicrobium</taxon>
    </lineage>
</organism>
<dbReference type="InterPro" id="IPR004838">
    <property type="entry name" value="NHTrfase_class1_PyrdxlP-BS"/>
</dbReference>
<dbReference type="SUPFAM" id="SSF53383">
    <property type="entry name" value="PLP-dependent transferases"/>
    <property type="match status" value="1"/>
</dbReference>
<dbReference type="PANTHER" id="PTHR46383:SF4">
    <property type="entry name" value="AMINOTRANSFERASE"/>
    <property type="match status" value="1"/>
</dbReference>
<evidence type="ECO:0000313" key="9">
    <source>
        <dbReference type="Proteomes" id="UP000741863"/>
    </source>
</evidence>
<dbReference type="Pfam" id="PF00155">
    <property type="entry name" value="Aminotran_1_2"/>
    <property type="match status" value="1"/>
</dbReference>
<evidence type="ECO:0000256" key="2">
    <source>
        <dbReference type="ARBA" id="ARBA00007441"/>
    </source>
</evidence>
<protein>
    <recommendedName>
        <fullName evidence="6">Aminotransferase</fullName>
        <ecNumber evidence="6">2.6.1.-</ecNumber>
    </recommendedName>
</protein>
<evidence type="ECO:0000256" key="1">
    <source>
        <dbReference type="ARBA" id="ARBA00001933"/>
    </source>
</evidence>
<dbReference type="Gene3D" id="3.40.640.10">
    <property type="entry name" value="Type I PLP-dependent aspartate aminotransferase-like (Major domain)"/>
    <property type="match status" value="1"/>
</dbReference>
<sequence>MNHNELLIDEQVKAIKTSGIRQFFNRVSTVEGAVQLTLGQPDFPTPDHVKQSAIKAIEEGATTYTPNQGIEPLRIAAANFVKEKYRLSYNAKSEVITTVGASQALDLAVRTLISSEDEVIIPAPVYPAYEPLITLKGGKPVFVDTRETNFTLTANALREAITSKTKAVILPYPSNPTGVVLEEAELQEIVDVLREHPNVFIISDEIYSELVYEGNHRSIATVEEMRERTFVINGVSKSHSMTGWRIGFLFGPESLIQHALKVHQYNVSCPTSISQYAALAALTNGKDDANAMKDAYVVRRNYVMERLDSMGISYTLPKGAFYLFPSIERTGLTSFDFAVTLLEQEKLAVVPGTAFSDYGEGYVRLSYAYSMDNLKEACDRLERFIQSL</sequence>
<keyword evidence="5" id="KW-0663">Pyridoxal phosphate</keyword>
<dbReference type="EMBL" id="JAFBEC010000004">
    <property type="protein sequence ID" value="MBM7632727.1"/>
    <property type="molecule type" value="Genomic_DNA"/>
</dbReference>
<keyword evidence="4 6" id="KW-0808">Transferase</keyword>
<proteinExistence type="inferred from homology"/>
<accession>A0ABS2PBS0</accession>
<dbReference type="PROSITE" id="PS00105">
    <property type="entry name" value="AA_TRANSFER_CLASS_1"/>
    <property type="match status" value="1"/>
</dbReference>
<evidence type="ECO:0000256" key="5">
    <source>
        <dbReference type="ARBA" id="ARBA00022898"/>
    </source>
</evidence>
<dbReference type="InterPro" id="IPR004839">
    <property type="entry name" value="Aminotransferase_I/II_large"/>
</dbReference>
<evidence type="ECO:0000256" key="3">
    <source>
        <dbReference type="ARBA" id="ARBA00022576"/>
    </source>
</evidence>
<dbReference type="NCBIfam" id="NF005817">
    <property type="entry name" value="PRK07683.1"/>
    <property type="match status" value="1"/>
</dbReference>
<dbReference type="GO" id="GO:0008483">
    <property type="term" value="F:transaminase activity"/>
    <property type="evidence" value="ECO:0007669"/>
    <property type="project" value="UniProtKB-KW"/>
</dbReference>
<dbReference type="Gene3D" id="3.90.1150.10">
    <property type="entry name" value="Aspartate Aminotransferase, domain 1"/>
    <property type="match status" value="1"/>
</dbReference>
<dbReference type="InterPro" id="IPR015421">
    <property type="entry name" value="PyrdxlP-dep_Trfase_major"/>
</dbReference>
<dbReference type="InterPro" id="IPR015422">
    <property type="entry name" value="PyrdxlP-dep_Trfase_small"/>
</dbReference>
<feature type="domain" description="Aminotransferase class I/classII large" evidence="7">
    <location>
        <begin position="34"/>
        <end position="381"/>
    </location>
</feature>
<dbReference type="CDD" id="cd00609">
    <property type="entry name" value="AAT_like"/>
    <property type="match status" value="1"/>
</dbReference>
<dbReference type="EC" id="2.6.1.-" evidence="6"/>
<reference evidence="8 9" key="1">
    <citation type="submission" date="2021-01" db="EMBL/GenBank/DDBJ databases">
        <title>Genomic Encyclopedia of Type Strains, Phase IV (KMG-IV): sequencing the most valuable type-strain genomes for metagenomic binning, comparative biology and taxonomic classification.</title>
        <authorList>
            <person name="Goeker M."/>
        </authorList>
    </citation>
    <scope>NUCLEOTIDE SEQUENCE [LARGE SCALE GENOMIC DNA]</scope>
    <source>
        <strain evidence="8 9">DSM 25540</strain>
    </source>
</reference>
<dbReference type="PANTHER" id="PTHR46383">
    <property type="entry name" value="ASPARTATE AMINOTRANSFERASE"/>
    <property type="match status" value="1"/>
</dbReference>
<comment type="caution">
    <text evidence="8">The sequence shown here is derived from an EMBL/GenBank/DDBJ whole genome shotgun (WGS) entry which is preliminary data.</text>
</comment>
<evidence type="ECO:0000313" key="8">
    <source>
        <dbReference type="EMBL" id="MBM7632727.1"/>
    </source>
</evidence>
<keyword evidence="3 6" id="KW-0032">Aminotransferase</keyword>
<dbReference type="Proteomes" id="UP000741863">
    <property type="component" value="Unassembled WGS sequence"/>
</dbReference>
<dbReference type="InterPro" id="IPR015424">
    <property type="entry name" value="PyrdxlP-dep_Trfase"/>
</dbReference>
<keyword evidence="9" id="KW-1185">Reference proteome</keyword>
<comment type="similarity">
    <text evidence="2 6">Belongs to the class-I pyridoxal-phosphate-dependent aminotransferase family.</text>
</comment>
<evidence type="ECO:0000256" key="6">
    <source>
        <dbReference type="RuleBase" id="RU000481"/>
    </source>
</evidence>
<evidence type="ECO:0000256" key="4">
    <source>
        <dbReference type="ARBA" id="ARBA00022679"/>
    </source>
</evidence>
<comment type="cofactor">
    <cofactor evidence="1 6">
        <name>pyridoxal 5'-phosphate</name>
        <dbReference type="ChEBI" id="CHEBI:597326"/>
    </cofactor>
</comment>
<evidence type="ECO:0000259" key="7">
    <source>
        <dbReference type="Pfam" id="PF00155"/>
    </source>
</evidence>